<name>A0AAV4NFM2_CAEEX</name>
<dbReference type="EMBL" id="BPLR01003299">
    <property type="protein sequence ID" value="GIX83164.1"/>
    <property type="molecule type" value="Genomic_DNA"/>
</dbReference>
<comment type="caution">
    <text evidence="1">The sequence shown here is derived from an EMBL/GenBank/DDBJ whole genome shotgun (WGS) entry which is preliminary data.</text>
</comment>
<gene>
    <name evidence="1" type="ORF">CEXT_101271</name>
</gene>
<dbReference type="Proteomes" id="UP001054945">
    <property type="component" value="Unassembled WGS sequence"/>
</dbReference>
<evidence type="ECO:0000313" key="1">
    <source>
        <dbReference type="EMBL" id="GIX83164.1"/>
    </source>
</evidence>
<proteinExistence type="predicted"/>
<dbReference type="AlphaFoldDB" id="A0AAV4NFM2"/>
<accession>A0AAV4NFM2</accession>
<protein>
    <submittedName>
        <fullName evidence="1">Uncharacterized protein</fullName>
    </submittedName>
</protein>
<keyword evidence="2" id="KW-1185">Reference proteome</keyword>
<organism evidence="1 2">
    <name type="scientific">Caerostris extrusa</name>
    <name type="common">Bark spider</name>
    <name type="synonym">Caerostris bankana</name>
    <dbReference type="NCBI Taxonomy" id="172846"/>
    <lineage>
        <taxon>Eukaryota</taxon>
        <taxon>Metazoa</taxon>
        <taxon>Ecdysozoa</taxon>
        <taxon>Arthropoda</taxon>
        <taxon>Chelicerata</taxon>
        <taxon>Arachnida</taxon>
        <taxon>Araneae</taxon>
        <taxon>Araneomorphae</taxon>
        <taxon>Entelegynae</taxon>
        <taxon>Araneoidea</taxon>
        <taxon>Araneidae</taxon>
        <taxon>Caerostris</taxon>
    </lineage>
</organism>
<evidence type="ECO:0000313" key="2">
    <source>
        <dbReference type="Proteomes" id="UP001054945"/>
    </source>
</evidence>
<sequence>MLLVKESTNDGSLKRSYLYVWERRDKFIGQKDLPMVLDPSVSHGEFQYLLLNTQCYVVTLRSRKDAASGILFLKMRECPPSSCSEVE</sequence>
<reference evidence="1 2" key="1">
    <citation type="submission" date="2021-06" db="EMBL/GenBank/DDBJ databases">
        <title>Caerostris extrusa draft genome.</title>
        <authorList>
            <person name="Kono N."/>
            <person name="Arakawa K."/>
        </authorList>
    </citation>
    <scope>NUCLEOTIDE SEQUENCE [LARGE SCALE GENOMIC DNA]</scope>
</reference>